<accession>A0A402A137</accession>
<sequence>MSYDTQFTESSFLQQLFHYGLLIPSTVQGVYGRSGTFEEVVTAIEARITSIGCDQQPEVMRFPPVMSRSTVEISGYMKSFPQLLGSIHSFEGTHKQHSPLLKAIEEQEDWGEHLASTNLVLTPASCYPIYATLSGTTLPGPGRTIDVSSYCFRHEPSSDPGRMQSFRQREFVRLGTPDVVDQWRRLWVGRGLEFLQSLGLHALQEIATDPFFGPGGRLLGASQQEQELKFELLAPVNSNEPQTAVVSVNYHQDHFGSKFNIVTHDGQVAHTACIGFGLERITLGLFRAHGFILAEWPAEVKHILWP</sequence>
<dbReference type="GO" id="GO:0016874">
    <property type="term" value="F:ligase activity"/>
    <property type="evidence" value="ECO:0007669"/>
    <property type="project" value="UniProtKB-KW"/>
</dbReference>
<dbReference type="CDD" id="cd00670">
    <property type="entry name" value="Gly_His_Pro_Ser_Thr_tRS_core"/>
    <property type="match status" value="1"/>
</dbReference>
<dbReference type="SUPFAM" id="SSF55681">
    <property type="entry name" value="Class II aaRS and biotin synthetases"/>
    <property type="match status" value="1"/>
</dbReference>
<evidence type="ECO:0000313" key="2">
    <source>
        <dbReference type="Proteomes" id="UP000287352"/>
    </source>
</evidence>
<dbReference type="EMBL" id="BIFR01000001">
    <property type="protein sequence ID" value="GCE12857.1"/>
    <property type="molecule type" value="Genomic_DNA"/>
</dbReference>
<gene>
    <name evidence="1" type="ORF">KTT_27160</name>
</gene>
<dbReference type="AlphaFoldDB" id="A0A402A137"/>
<organism evidence="1 2">
    <name type="scientific">Tengunoibacter tsumagoiensis</name>
    <dbReference type="NCBI Taxonomy" id="2014871"/>
    <lineage>
        <taxon>Bacteria</taxon>
        <taxon>Bacillati</taxon>
        <taxon>Chloroflexota</taxon>
        <taxon>Ktedonobacteria</taxon>
        <taxon>Ktedonobacterales</taxon>
        <taxon>Dictyobacteraceae</taxon>
        <taxon>Tengunoibacter</taxon>
    </lineage>
</organism>
<protein>
    <submittedName>
        <fullName evidence="1">Amino acid--[acyl-carrier-protein] ligase</fullName>
    </submittedName>
</protein>
<keyword evidence="2" id="KW-1185">Reference proteome</keyword>
<evidence type="ECO:0000313" key="1">
    <source>
        <dbReference type="EMBL" id="GCE12857.1"/>
    </source>
</evidence>
<dbReference type="RefSeq" id="WP_126580439.1">
    <property type="nucleotide sequence ID" value="NZ_BIFR01000001.1"/>
</dbReference>
<keyword evidence="1" id="KW-0436">Ligase</keyword>
<comment type="caution">
    <text evidence="1">The sequence shown here is derived from an EMBL/GenBank/DDBJ whole genome shotgun (WGS) entry which is preliminary data.</text>
</comment>
<dbReference type="Gene3D" id="3.30.930.10">
    <property type="entry name" value="Bira Bifunctional Protein, Domain 2"/>
    <property type="match status" value="1"/>
</dbReference>
<proteinExistence type="predicted"/>
<dbReference type="InterPro" id="IPR045864">
    <property type="entry name" value="aa-tRNA-synth_II/BPL/LPL"/>
</dbReference>
<dbReference type="Proteomes" id="UP000287352">
    <property type="component" value="Unassembled WGS sequence"/>
</dbReference>
<reference evidence="2" key="1">
    <citation type="submission" date="2018-12" db="EMBL/GenBank/DDBJ databases">
        <title>Tengunoibacter tsumagoiensis gen. nov., sp. nov., Dictyobacter kobayashii sp. nov., D. alpinus sp. nov., and D. joshuensis sp. nov. and description of Dictyobacteraceae fam. nov. within the order Ktedonobacterales isolated from Tengu-no-mugimeshi.</title>
        <authorList>
            <person name="Wang C.M."/>
            <person name="Zheng Y."/>
            <person name="Sakai Y."/>
            <person name="Toyoda A."/>
            <person name="Minakuchi Y."/>
            <person name="Abe K."/>
            <person name="Yokota A."/>
            <person name="Yabe S."/>
        </authorList>
    </citation>
    <scope>NUCLEOTIDE SEQUENCE [LARGE SCALE GENOMIC DNA]</scope>
    <source>
        <strain evidence="2">Uno3</strain>
    </source>
</reference>
<dbReference type="NCBIfam" id="NF005479">
    <property type="entry name" value="PRK07080.1"/>
    <property type="match status" value="1"/>
</dbReference>
<name>A0A402A137_9CHLR</name>
<dbReference type="OrthoDB" id="583154at2"/>